<keyword evidence="3" id="KW-1185">Reference proteome</keyword>
<keyword evidence="1" id="KW-0732">Signal</keyword>
<feature type="signal peptide" evidence="1">
    <location>
        <begin position="1"/>
        <end position="26"/>
    </location>
</feature>
<evidence type="ECO:0000256" key="1">
    <source>
        <dbReference type="SAM" id="SignalP"/>
    </source>
</evidence>
<dbReference type="Proteomes" id="UP000321638">
    <property type="component" value="Unassembled WGS sequence"/>
</dbReference>
<evidence type="ECO:0000313" key="3">
    <source>
        <dbReference type="Proteomes" id="UP000321638"/>
    </source>
</evidence>
<evidence type="ECO:0000313" key="2">
    <source>
        <dbReference type="EMBL" id="TXL77687.1"/>
    </source>
</evidence>
<dbReference type="AlphaFoldDB" id="A0A5C8PR48"/>
<organism evidence="2 3">
    <name type="scientific">Vineibacter terrae</name>
    <dbReference type="NCBI Taxonomy" id="2586908"/>
    <lineage>
        <taxon>Bacteria</taxon>
        <taxon>Pseudomonadati</taxon>
        <taxon>Pseudomonadota</taxon>
        <taxon>Alphaproteobacteria</taxon>
        <taxon>Hyphomicrobiales</taxon>
        <taxon>Vineibacter</taxon>
    </lineage>
</organism>
<comment type="caution">
    <text evidence="2">The sequence shown here is derived from an EMBL/GenBank/DDBJ whole genome shotgun (WGS) entry which is preliminary data.</text>
</comment>
<keyword evidence="2" id="KW-0378">Hydrolase</keyword>
<dbReference type="SUPFAM" id="SSF53474">
    <property type="entry name" value="alpha/beta-Hydrolases"/>
    <property type="match status" value="1"/>
</dbReference>
<proteinExistence type="predicted"/>
<dbReference type="OrthoDB" id="3647650at2"/>
<dbReference type="RefSeq" id="WP_147846727.1">
    <property type="nucleotide sequence ID" value="NZ_VDUZ01000008.1"/>
</dbReference>
<dbReference type="Gene3D" id="3.40.50.1820">
    <property type="entry name" value="alpha/beta hydrolase"/>
    <property type="match status" value="1"/>
</dbReference>
<name>A0A5C8PR48_9HYPH</name>
<sequence length="303" mass="31811">MDRRRSGVPAMALTLSALMTAGSAAAQTSPLPPQLPAAYVEAIRSPLRHPLREAGVVRSRQTAGARADGTPLMVDLTLPRQEAGKPVPVVVLVHGGLSDEAPIKPSAWQVYRDWGAVLAASGVAAVMFDHTLGVPRRRLDQAMGEVDAVLAWLAKEGASRGLDLQRVRAFVFSAGGLLVPELLSDGRPVRIDSVAMFYPSTGIVPGSPSAAVVDAAVGERMSLRAAAARLAKRGTPLLMLRAGKDEIPGLLAMLDETTTALLAADAPVEVVNLPAAPHSFDYRLDRPDVRAGIDRALALAGRP</sequence>
<accession>A0A5C8PR48</accession>
<reference evidence="2 3" key="1">
    <citation type="submission" date="2019-06" db="EMBL/GenBank/DDBJ databases">
        <title>New taxonomy in bacterial strain CC-CFT640, isolated from vineyard.</title>
        <authorList>
            <person name="Lin S.-Y."/>
            <person name="Tsai C.-F."/>
            <person name="Young C.-C."/>
        </authorList>
    </citation>
    <scope>NUCLEOTIDE SEQUENCE [LARGE SCALE GENOMIC DNA]</scope>
    <source>
        <strain evidence="2 3">CC-CFT640</strain>
    </source>
</reference>
<dbReference type="InterPro" id="IPR029058">
    <property type="entry name" value="AB_hydrolase_fold"/>
</dbReference>
<gene>
    <name evidence="2" type="ORF">FHP25_09705</name>
</gene>
<feature type="chain" id="PRO_5022702039" evidence="1">
    <location>
        <begin position="27"/>
        <end position="303"/>
    </location>
</feature>
<dbReference type="EMBL" id="VDUZ01000008">
    <property type="protein sequence ID" value="TXL77687.1"/>
    <property type="molecule type" value="Genomic_DNA"/>
</dbReference>
<dbReference type="GO" id="GO:0016787">
    <property type="term" value="F:hydrolase activity"/>
    <property type="evidence" value="ECO:0007669"/>
    <property type="project" value="UniProtKB-KW"/>
</dbReference>
<protein>
    <submittedName>
        <fullName evidence="2">Alpha/beta hydrolase</fullName>
    </submittedName>
</protein>